<accession>A0A5R9QGQ1</accession>
<evidence type="ECO:0000313" key="2">
    <source>
        <dbReference type="EMBL" id="TLX64023.1"/>
    </source>
</evidence>
<evidence type="ECO:0000313" key="3">
    <source>
        <dbReference type="Proteomes" id="UP000306753"/>
    </source>
</evidence>
<protein>
    <submittedName>
        <fullName evidence="2">Iron transporter</fullName>
    </submittedName>
</protein>
<name>A0A5R9QGQ1_9GAMM</name>
<dbReference type="EMBL" id="QLAG01000008">
    <property type="protein sequence ID" value="TLX64023.1"/>
    <property type="molecule type" value="Genomic_DNA"/>
</dbReference>
<dbReference type="RefSeq" id="WP_138411430.1">
    <property type="nucleotide sequence ID" value="NZ_QLAG01000008.1"/>
</dbReference>
<feature type="transmembrane region" description="Helical" evidence="1">
    <location>
        <begin position="43"/>
        <end position="64"/>
    </location>
</feature>
<evidence type="ECO:0000256" key="1">
    <source>
        <dbReference type="SAM" id="Phobius"/>
    </source>
</evidence>
<sequence length="95" mass="10182">MKATTPPWPVVSRILAALLGGYLFTYAFTAALARLLPLGKADAVVVATLPAFLVYTLAILWAFGCRSARRAWAGLALALPLAVIGFWPQLLERLG</sequence>
<organism evidence="2 3">
    <name type="scientific">Stutzerimonas nosocomialis</name>
    <dbReference type="NCBI Taxonomy" id="1056496"/>
    <lineage>
        <taxon>Bacteria</taxon>
        <taxon>Pseudomonadati</taxon>
        <taxon>Pseudomonadota</taxon>
        <taxon>Gammaproteobacteria</taxon>
        <taxon>Pseudomonadales</taxon>
        <taxon>Pseudomonadaceae</taxon>
        <taxon>Stutzerimonas</taxon>
    </lineage>
</organism>
<keyword evidence="1" id="KW-0812">Transmembrane</keyword>
<dbReference type="AlphaFoldDB" id="A0A5R9QGQ1"/>
<reference evidence="2 3" key="1">
    <citation type="journal article" date="2017" name="Eur. J. Clin. Microbiol. Infect. Dis.">
        <title>Uncommonly isolated clinical Pseudomonas: identification and phylogenetic assignation.</title>
        <authorList>
            <person name="Mulet M."/>
            <person name="Gomila M."/>
            <person name="Ramirez A."/>
            <person name="Cardew S."/>
            <person name="Moore E.R."/>
            <person name="Lalucat J."/>
            <person name="Garcia-Valdes E."/>
        </authorList>
    </citation>
    <scope>NUCLEOTIDE SEQUENCE [LARGE SCALE GENOMIC DNA]</scope>
    <source>
        <strain evidence="2 3">SD129</strain>
    </source>
</reference>
<keyword evidence="1" id="KW-0472">Membrane</keyword>
<feature type="transmembrane region" description="Helical" evidence="1">
    <location>
        <begin position="71"/>
        <end position="90"/>
    </location>
</feature>
<keyword evidence="1" id="KW-1133">Transmembrane helix</keyword>
<keyword evidence="3" id="KW-1185">Reference proteome</keyword>
<dbReference type="Proteomes" id="UP000306753">
    <property type="component" value="Unassembled WGS sequence"/>
</dbReference>
<gene>
    <name evidence="2" type="ORF">DN820_08410</name>
</gene>
<proteinExistence type="predicted"/>
<comment type="caution">
    <text evidence="2">The sequence shown here is derived from an EMBL/GenBank/DDBJ whole genome shotgun (WGS) entry which is preliminary data.</text>
</comment>